<reference evidence="2" key="1">
    <citation type="submission" date="2023-03" db="EMBL/GenBank/DDBJ databases">
        <title>Mating type loci evolution in Malassezia.</title>
        <authorList>
            <person name="Coelho M.A."/>
        </authorList>
    </citation>
    <scope>NUCLEOTIDE SEQUENCE</scope>
    <source>
        <strain evidence="2">CBS 10434</strain>
    </source>
</reference>
<sequence>MNPWASPWDDAAGAPALDAPPLDLGSSSPPPLASAALAPVDVDPWGGESSSVAAQAAPEPAAADIVADSVPLDEPPNEDAPVVDTQLASLTSASLILHENVWGSGETMQTAWTAPAEPAPAEPAPAEPAPSEPAPPEPAPSEPAPAQGTELHEAPAGVSDDPAPTSEPSEPAKGSTLGRLSTAVAEWRKARVAAAEKAKEAKEAEQAKGWKKVSPPKPAATARLASWLRRSADSAPTSPARTPRARSPEKSTASSAGAPLGDDDLAWLEAASSRTPTARSSMERTAVPRAARGVRRYDAMAYDPDPRYDYDPPATYDADDSAAPAPVAHDPYMYDPDDDTDGFGEMQQYTDDAPASPPLGTYADEPRRAPLPPPPARAPSVDLLSASPPAAPAPARAPRPGALTQDDMSFFETI</sequence>
<feature type="region of interest" description="Disordered" evidence="1">
    <location>
        <begin position="106"/>
        <end position="414"/>
    </location>
</feature>
<name>A0AAF0E6N5_9BASI</name>
<protein>
    <submittedName>
        <fullName evidence="2">Uncharacterized protein</fullName>
    </submittedName>
</protein>
<keyword evidence="3" id="KW-1185">Reference proteome</keyword>
<organism evidence="2 3">
    <name type="scientific">Malassezia caprae</name>
    <dbReference type="NCBI Taxonomy" id="1381934"/>
    <lineage>
        <taxon>Eukaryota</taxon>
        <taxon>Fungi</taxon>
        <taxon>Dikarya</taxon>
        <taxon>Basidiomycota</taxon>
        <taxon>Ustilaginomycotina</taxon>
        <taxon>Malasseziomycetes</taxon>
        <taxon>Malasseziales</taxon>
        <taxon>Malasseziaceae</taxon>
        <taxon>Malassezia</taxon>
    </lineage>
</organism>
<gene>
    <name evidence="2" type="ORF">MCAP1_001398</name>
</gene>
<proteinExistence type="predicted"/>
<feature type="compositionally biased region" description="Pro residues" evidence="1">
    <location>
        <begin position="117"/>
        <end position="143"/>
    </location>
</feature>
<evidence type="ECO:0000313" key="3">
    <source>
        <dbReference type="Proteomes" id="UP001220961"/>
    </source>
</evidence>
<feature type="compositionally biased region" description="Low complexity" evidence="1">
    <location>
        <begin position="9"/>
        <end position="60"/>
    </location>
</feature>
<feature type="compositionally biased region" description="Low complexity" evidence="1">
    <location>
        <begin position="270"/>
        <end position="280"/>
    </location>
</feature>
<accession>A0AAF0E6N5</accession>
<evidence type="ECO:0000256" key="1">
    <source>
        <dbReference type="SAM" id="MobiDB-lite"/>
    </source>
</evidence>
<feature type="compositionally biased region" description="Low complexity" evidence="1">
    <location>
        <begin position="311"/>
        <end position="334"/>
    </location>
</feature>
<feature type="region of interest" description="Disordered" evidence="1">
    <location>
        <begin position="1"/>
        <end position="60"/>
    </location>
</feature>
<dbReference type="EMBL" id="CP119910">
    <property type="protein sequence ID" value="WFD19175.1"/>
    <property type="molecule type" value="Genomic_DNA"/>
</dbReference>
<feature type="compositionally biased region" description="Basic and acidic residues" evidence="1">
    <location>
        <begin position="186"/>
        <end position="208"/>
    </location>
</feature>
<dbReference type="AlphaFoldDB" id="A0AAF0E6N5"/>
<dbReference type="Proteomes" id="UP001220961">
    <property type="component" value="Chromosome 3"/>
</dbReference>
<evidence type="ECO:0000313" key="2">
    <source>
        <dbReference type="EMBL" id="WFD19175.1"/>
    </source>
</evidence>